<evidence type="ECO:0000313" key="3">
    <source>
        <dbReference type="EMBL" id="KAK0428397.1"/>
    </source>
</evidence>
<evidence type="ECO:0000256" key="1">
    <source>
        <dbReference type="SAM" id="Phobius"/>
    </source>
</evidence>
<comment type="caution">
    <text evidence="3">The sequence shown here is derived from an EMBL/GenBank/DDBJ whole genome shotgun (WGS) entry which is preliminary data.</text>
</comment>
<organism evidence="3 4">
    <name type="scientific">Steinernema hermaphroditum</name>
    <dbReference type="NCBI Taxonomy" id="289476"/>
    <lineage>
        <taxon>Eukaryota</taxon>
        <taxon>Metazoa</taxon>
        <taxon>Ecdysozoa</taxon>
        <taxon>Nematoda</taxon>
        <taxon>Chromadorea</taxon>
        <taxon>Rhabditida</taxon>
        <taxon>Tylenchina</taxon>
        <taxon>Panagrolaimomorpha</taxon>
        <taxon>Strongyloidoidea</taxon>
        <taxon>Steinernematidae</taxon>
        <taxon>Steinernema</taxon>
    </lineage>
</organism>
<feature type="transmembrane region" description="Helical" evidence="1">
    <location>
        <begin position="365"/>
        <end position="388"/>
    </location>
</feature>
<sequence>MSVALLLLLLVLPCTRSYTPSTQVIACDEGQDVLYFDRQQKKFQKSPMSVLGCPLEEIGRLCRAHYNTTSYGTPLSNSWTVESRPRHLFECRELHRAVEPAVPEGSWSDSLISVNYNCLSKEKFLDVAERECTRPIRDISFGGQCENAETFMEAVFTCDAPARDIYRSDRRELPHFQHRQIEALRTYAHYNEQRMKAQALGDREAFAIMSKIMRETLDEVHFETQHINDAPYLNRFHSRRRLMNILKWRLTYSELTRTSALLQLAAHLLVGNEGEFKRVFHRESIRCDEVDFVSLDAGRSWFPETRFMVKALFVDYCRNHTLGIQREHLEFLAEYDGVDRLMAMYKEIFRNGTISMKYLSKSQDVPGIFVGLAAFGLVIVLPVLIYAVPCRKDRIKKDVLDESVKQCSV</sequence>
<protein>
    <submittedName>
        <fullName evidence="3">Uncharacterized protein</fullName>
    </submittedName>
</protein>
<dbReference type="AlphaFoldDB" id="A0AA39IRW5"/>
<evidence type="ECO:0000313" key="4">
    <source>
        <dbReference type="Proteomes" id="UP001175271"/>
    </source>
</evidence>
<feature type="signal peptide" evidence="2">
    <location>
        <begin position="1"/>
        <end position="17"/>
    </location>
</feature>
<accession>A0AA39IRW5</accession>
<name>A0AA39IRW5_9BILA</name>
<reference evidence="3" key="1">
    <citation type="submission" date="2023-06" db="EMBL/GenBank/DDBJ databases">
        <title>Genomic analysis of the entomopathogenic nematode Steinernema hermaphroditum.</title>
        <authorList>
            <person name="Schwarz E.M."/>
            <person name="Heppert J.K."/>
            <person name="Baniya A."/>
            <person name="Schwartz H.T."/>
            <person name="Tan C.-H."/>
            <person name="Antoshechkin I."/>
            <person name="Sternberg P.W."/>
            <person name="Goodrich-Blair H."/>
            <person name="Dillman A.R."/>
        </authorList>
    </citation>
    <scope>NUCLEOTIDE SEQUENCE</scope>
    <source>
        <strain evidence="3">PS9179</strain>
        <tissue evidence="3">Whole animal</tissue>
    </source>
</reference>
<dbReference type="Proteomes" id="UP001175271">
    <property type="component" value="Unassembled WGS sequence"/>
</dbReference>
<feature type="chain" id="PRO_5041231318" evidence="2">
    <location>
        <begin position="18"/>
        <end position="409"/>
    </location>
</feature>
<keyword evidence="1" id="KW-0472">Membrane</keyword>
<dbReference type="EMBL" id="JAUCMV010000001">
    <property type="protein sequence ID" value="KAK0428397.1"/>
    <property type="molecule type" value="Genomic_DNA"/>
</dbReference>
<keyword evidence="1" id="KW-0812">Transmembrane</keyword>
<proteinExistence type="predicted"/>
<evidence type="ECO:0000256" key="2">
    <source>
        <dbReference type="SAM" id="SignalP"/>
    </source>
</evidence>
<keyword evidence="4" id="KW-1185">Reference proteome</keyword>
<keyword evidence="2" id="KW-0732">Signal</keyword>
<keyword evidence="1" id="KW-1133">Transmembrane helix</keyword>
<gene>
    <name evidence="3" type="ORF">QR680_010778</name>
</gene>